<organism evidence="1 2">
    <name type="scientific">Desulfovibrio subterraneus</name>
    <dbReference type="NCBI Taxonomy" id="2718620"/>
    <lineage>
        <taxon>Bacteria</taxon>
        <taxon>Pseudomonadati</taxon>
        <taxon>Thermodesulfobacteriota</taxon>
        <taxon>Desulfovibrionia</taxon>
        <taxon>Desulfovibrionales</taxon>
        <taxon>Desulfovibrionaceae</taxon>
        <taxon>Desulfovibrio</taxon>
    </lineage>
</organism>
<dbReference type="EMBL" id="BLVO01000016">
    <property type="protein sequence ID" value="GFM35104.1"/>
    <property type="molecule type" value="Genomic_DNA"/>
</dbReference>
<accession>A0A7J0BPW1</accession>
<proteinExistence type="predicted"/>
<sequence length="140" mass="15087">MLELSEYVYSTVCQQVGVFKMVGDKGIPEVDLSEFKDDRMGLYSGLFYNEKTNEYALAFRGTDDAKDWIINIVQGAVGGGEQYQRLGAVRELKELSAYVKSQGGSLIATGHSLGGGLATAASSTGLLIVQLFFALPDCIC</sequence>
<keyword evidence="2" id="KW-1185">Reference proteome</keyword>
<protein>
    <recommendedName>
        <fullName evidence="3">Fungal lipase-like domain-containing protein</fullName>
    </recommendedName>
</protein>
<evidence type="ECO:0000313" key="1">
    <source>
        <dbReference type="EMBL" id="GFM35104.1"/>
    </source>
</evidence>
<dbReference type="InterPro" id="IPR029058">
    <property type="entry name" value="AB_hydrolase_fold"/>
</dbReference>
<evidence type="ECO:0000313" key="2">
    <source>
        <dbReference type="Proteomes" id="UP000503840"/>
    </source>
</evidence>
<dbReference type="Proteomes" id="UP000503840">
    <property type="component" value="Unassembled WGS sequence"/>
</dbReference>
<reference evidence="1 2" key="1">
    <citation type="submission" date="2020-05" db="EMBL/GenBank/DDBJ databases">
        <title>Draft genome sequence of Desulfovibrio sp. strain HN2T.</title>
        <authorList>
            <person name="Ueno A."/>
            <person name="Tamazawa S."/>
            <person name="Tamamura S."/>
            <person name="Murakami T."/>
            <person name="Kiyama T."/>
            <person name="Inomata H."/>
            <person name="Amano Y."/>
            <person name="Miyakawa K."/>
            <person name="Tamaki H."/>
            <person name="Naganuma T."/>
            <person name="Kaneko K."/>
        </authorList>
    </citation>
    <scope>NUCLEOTIDE SEQUENCE [LARGE SCALE GENOMIC DNA]</scope>
    <source>
        <strain evidence="1 2">HN2</strain>
    </source>
</reference>
<dbReference type="Pfam" id="PF26363">
    <property type="entry name" value="Phospholipase-like"/>
    <property type="match status" value="1"/>
</dbReference>
<dbReference type="SUPFAM" id="SSF53474">
    <property type="entry name" value="alpha/beta-Hydrolases"/>
    <property type="match status" value="1"/>
</dbReference>
<comment type="caution">
    <text evidence="1">The sequence shown here is derived from an EMBL/GenBank/DDBJ whole genome shotgun (WGS) entry which is preliminary data.</text>
</comment>
<dbReference type="RefSeq" id="WP_174406739.1">
    <property type="nucleotide sequence ID" value="NZ_BLVO01000016.1"/>
</dbReference>
<gene>
    <name evidence="1" type="ORF">DSM101010T_34690</name>
</gene>
<name>A0A7J0BPW1_9BACT</name>
<dbReference type="Gene3D" id="3.40.50.1820">
    <property type="entry name" value="alpha/beta hydrolase"/>
    <property type="match status" value="1"/>
</dbReference>
<evidence type="ECO:0008006" key="3">
    <source>
        <dbReference type="Google" id="ProtNLM"/>
    </source>
</evidence>
<dbReference type="AlphaFoldDB" id="A0A7J0BPW1"/>